<name>A0A7T0PXC6_9ACTO</name>
<dbReference type="Proteomes" id="UP000594637">
    <property type="component" value="Chromosome"/>
</dbReference>
<keyword evidence="2" id="KW-1003">Cell membrane</keyword>
<dbReference type="KEGG" id="arep:ID810_00390"/>
<keyword evidence="4 6" id="KW-1133">Transmembrane helix</keyword>
<evidence type="ECO:0000259" key="7">
    <source>
        <dbReference type="Pfam" id="PF02687"/>
    </source>
</evidence>
<dbReference type="PANTHER" id="PTHR43738">
    <property type="entry name" value="ABC TRANSPORTER, MEMBRANE PROTEIN"/>
    <property type="match status" value="1"/>
</dbReference>
<gene>
    <name evidence="8" type="ORF">ID810_00390</name>
</gene>
<dbReference type="AlphaFoldDB" id="A0A7T0PXC6"/>
<organism evidence="8 9">
    <name type="scientific">Actinomyces respiraculi</name>
    <dbReference type="NCBI Taxonomy" id="2744574"/>
    <lineage>
        <taxon>Bacteria</taxon>
        <taxon>Bacillati</taxon>
        <taxon>Actinomycetota</taxon>
        <taxon>Actinomycetes</taxon>
        <taxon>Actinomycetales</taxon>
        <taxon>Actinomycetaceae</taxon>
        <taxon>Actinomyces</taxon>
    </lineage>
</organism>
<dbReference type="EMBL" id="CP063989">
    <property type="protein sequence ID" value="QPL05500.1"/>
    <property type="molecule type" value="Genomic_DNA"/>
</dbReference>
<dbReference type="InterPro" id="IPR003838">
    <property type="entry name" value="ABC3_permease_C"/>
</dbReference>
<evidence type="ECO:0000256" key="4">
    <source>
        <dbReference type="ARBA" id="ARBA00022989"/>
    </source>
</evidence>
<evidence type="ECO:0000256" key="1">
    <source>
        <dbReference type="ARBA" id="ARBA00004651"/>
    </source>
</evidence>
<proteinExistence type="predicted"/>
<comment type="subcellular location">
    <subcellularLocation>
        <location evidence="1">Cell membrane</location>
        <topology evidence="1">Multi-pass membrane protein</topology>
    </subcellularLocation>
</comment>
<evidence type="ECO:0000256" key="6">
    <source>
        <dbReference type="SAM" id="Phobius"/>
    </source>
</evidence>
<evidence type="ECO:0000256" key="5">
    <source>
        <dbReference type="ARBA" id="ARBA00023136"/>
    </source>
</evidence>
<keyword evidence="9" id="KW-1185">Reference proteome</keyword>
<feature type="transmembrane region" description="Helical" evidence="6">
    <location>
        <begin position="362"/>
        <end position="388"/>
    </location>
</feature>
<evidence type="ECO:0000313" key="8">
    <source>
        <dbReference type="EMBL" id="QPL05500.1"/>
    </source>
</evidence>
<accession>A0A7T0PXC6</accession>
<sequence>MLTMRTLPWHNLRGYPARTAALLALTGLMAVAAFGGGLVIQGVRQGLDLARTRLGADILVTPEDTGTGFNPQQALLTAEPDYFYMDADVVAQVAAVEGVRRVSAQLYLASAKSSCCSSRLQLIAFDPATDFTIQPWIADSRGGAGDDGGVGDMEVVVGANVTISDSLTLFDHDLRIAGQLAPSGTSLDSAVYMTRDTFATVLKASFDKNLNRYGYVNADDVVSAVTVDLADDADPDAVAAAIAAQVYGVTVTTASGMVAGVAASLESAARTVTAIVALIWGLGLAVTVLVHALVVHERRRELATLTALGAGDRAVARTVVAEAVIVNLTGALTGIVVAGVLVPSFATAIGQALGVGLVLPGVGAVVLIAVATLAGAVLAAALSAAISLRRTHRMDPSLVLKEGE</sequence>
<dbReference type="GO" id="GO:0005886">
    <property type="term" value="C:plasma membrane"/>
    <property type="evidence" value="ECO:0007669"/>
    <property type="project" value="UniProtKB-SubCell"/>
</dbReference>
<protein>
    <submittedName>
        <fullName evidence="8">ABC transporter permease</fullName>
    </submittedName>
</protein>
<keyword evidence="3 6" id="KW-0812">Transmembrane</keyword>
<dbReference type="Pfam" id="PF02687">
    <property type="entry name" value="FtsX"/>
    <property type="match status" value="1"/>
</dbReference>
<feature type="domain" description="ABC3 transporter permease C-terminal" evidence="7">
    <location>
        <begin position="275"/>
        <end position="391"/>
    </location>
</feature>
<reference evidence="8 9" key="1">
    <citation type="submission" date="2020-11" db="EMBL/GenBank/DDBJ databases">
        <title>Actinomyces sp. ZJ750.</title>
        <authorList>
            <person name="Zhou J."/>
        </authorList>
    </citation>
    <scope>NUCLEOTIDE SEQUENCE [LARGE SCALE GENOMIC DNA]</scope>
    <source>
        <strain evidence="8 9">ZJ750</strain>
    </source>
</reference>
<evidence type="ECO:0000256" key="3">
    <source>
        <dbReference type="ARBA" id="ARBA00022692"/>
    </source>
</evidence>
<dbReference type="PANTHER" id="PTHR43738:SF2">
    <property type="entry name" value="ABC TRANSPORTER PERMEASE"/>
    <property type="match status" value="1"/>
</dbReference>
<dbReference type="InterPro" id="IPR051125">
    <property type="entry name" value="ABC-4/HrtB_transporter"/>
</dbReference>
<feature type="transmembrane region" description="Helical" evidence="6">
    <location>
        <begin position="315"/>
        <end position="342"/>
    </location>
</feature>
<evidence type="ECO:0000256" key="2">
    <source>
        <dbReference type="ARBA" id="ARBA00022475"/>
    </source>
</evidence>
<feature type="transmembrane region" description="Helical" evidence="6">
    <location>
        <begin position="274"/>
        <end position="294"/>
    </location>
</feature>
<evidence type="ECO:0000313" key="9">
    <source>
        <dbReference type="Proteomes" id="UP000594637"/>
    </source>
</evidence>
<keyword evidence="5 6" id="KW-0472">Membrane</keyword>